<dbReference type="CDD" id="cd06257">
    <property type="entry name" value="DnaJ"/>
    <property type="match status" value="1"/>
</dbReference>
<dbReference type="PROSITE" id="PS00636">
    <property type="entry name" value="DNAJ_1"/>
    <property type="match status" value="1"/>
</dbReference>
<dbReference type="AlphaFoldDB" id="A0AAV2ZFJ4"/>
<dbReference type="Gene3D" id="1.10.287.110">
    <property type="entry name" value="DnaJ domain"/>
    <property type="match status" value="1"/>
</dbReference>
<comment type="caution">
    <text evidence="6">The sequence shown here is derived from an EMBL/GenBank/DDBJ whole genome shotgun (WGS) entry which is preliminary data.</text>
</comment>
<name>A0AAV2ZFJ4_PYXAD</name>
<dbReference type="Proteomes" id="UP001181693">
    <property type="component" value="Unassembled WGS sequence"/>
</dbReference>
<feature type="compositionally biased region" description="Basic residues" evidence="4">
    <location>
        <begin position="184"/>
        <end position="193"/>
    </location>
</feature>
<proteinExistence type="predicted"/>
<dbReference type="GO" id="GO:0005634">
    <property type="term" value="C:nucleus"/>
    <property type="evidence" value="ECO:0007669"/>
    <property type="project" value="TreeGrafter"/>
</dbReference>
<feature type="domain" description="J" evidence="5">
    <location>
        <begin position="16"/>
        <end position="83"/>
    </location>
</feature>
<evidence type="ECO:0000313" key="6">
    <source>
        <dbReference type="EMBL" id="DBA15286.1"/>
    </source>
</evidence>
<dbReference type="GO" id="GO:0005737">
    <property type="term" value="C:cytoplasm"/>
    <property type="evidence" value="ECO:0007669"/>
    <property type="project" value="TreeGrafter"/>
</dbReference>
<comment type="function">
    <text evidence="2">Acts as a dual histone chaperone and heat shock co-chaperone. As a histone chaperone, forms a co-chaperone complex with MCM2 and histone H3-H4 heterodimers; and may thereby assist MCM2 in histone H3-H4 heterodimer recognition and facilitate the assembly of histones into nucleosomes. May also act as a histone co-chaperone together with TONSL. May recruit histone chaperones ASF1A, NASP and SPT2 to histone H3-H4 heterodimers. Also plays a role as co-chaperone of the HSP70 family of molecular chaperone proteins, such as HSPA1A, HSPA1B and HSPA8. As a co-chaperone, may play a role in the recruitment of HSP70-type molecular chaperone machinery to histone H3-H4 substrates, thereby maintaining the histone structural integrity. Exhibits activity to assemble histones onto DNA in vitro.</text>
</comment>
<evidence type="ECO:0000256" key="3">
    <source>
        <dbReference type="ARBA" id="ARBA00071610"/>
    </source>
</evidence>
<dbReference type="InterPro" id="IPR001623">
    <property type="entry name" value="DnaJ_domain"/>
</dbReference>
<dbReference type="PROSITE" id="PS50076">
    <property type="entry name" value="DNAJ_2"/>
    <property type="match status" value="1"/>
</dbReference>
<organism evidence="6 7">
    <name type="scientific">Pyxicephalus adspersus</name>
    <name type="common">African bullfrog</name>
    <dbReference type="NCBI Taxonomy" id="30357"/>
    <lineage>
        <taxon>Eukaryota</taxon>
        <taxon>Metazoa</taxon>
        <taxon>Chordata</taxon>
        <taxon>Craniata</taxon>
        <taxon>Vertebrata</taxon>
        <taxon>Euteleostomi</taxon>
        <taxon>Amphibia</taxon>
        <taxon>Batrachia</taxon>
        <taxon>Anura</taxon>
        <taxon>Neobatrachia</taxon>
        <taxon>Ranoidea</taxon>
        <taxon>Pyxicephalidae</taxon>
        <taxon>Pyxicephalinae</taxon>
        <taxon>Pyxicephalus</taxon>
    </lineage>
</organism>
<evidence type="ECO:0000256" key="4">
    <source>
        <dbReference type="SAM" id="MobiDB-lite"/>
    </source>
</evidence>
<accession>A0AAV2ZFJ4</accession>
<dbReference type="Pfam" id="PF00226">
    <property type="entry name" value="DnaJ"/>
    <property type="match status" value="1"/>
</dbReference>
<dbReference type="InterPro" id="IPR056453">
    <property type="entry name" value="HTH_DNAJC9"/>
</dbReference>
<evidence type="ECO:0000256" key="2">
    <source>
        <dbReference type="ARBA" id="ARBA00054761"/>
    </source>
</evidence>
<dbReference type="EMBL" id="DYDO01000012">
    <property type="protein sequence ID" value="DBA15286.1"/>
    <property type="molecule type" value="Genomic_DNA"/>
</dbReference>
<evidence type="ECO:0000259" key="5">
    <source>
        <dbReference type="PROSITE" id="PS50076"/>
    </source>
</evidence>
<dbReference type="InterPro" id="IPR018253">
    <property type="entry name" value="DnaJ_domain_CS"/>
</dbReference>
<dbReference type="FunFam" id="1.10.287.110:FF:000035">
    <property type="entry name" value="DnaJ homolog subfamily C member 9"/>
    <property type="match status" value="1"/>
</dbReference>
<evidence type="ECO:0000256" key="1">
    <source>
        <dbReference type="ARBA" id="ARBA00022553"/>
    </source>
</evidence>
<gene>
    <name evidence="6" type="ORF">GDO54_004519</name>
</gene>
<keyword evidence="1" id="KW-0597">Phosphoprotein</keyword>
<feature type="region of interest" description="Disordered" evidence="4">
    <location>
        <begin position="184"/>
        <end position="205"/>
    </location>
</feature>
<dbReference type="SUPFAM" id="SSF46565">
    <property type="entry name" value="Chaperone J-domain"/>
    <property type="match status" value="1"/>
</dbReference>
<dbReference type="Pfam" id="PF23302">
    <property type="entry name" value="HTH_DNAJC9"/>
    <property type="match status" value="1"/>
</dbReference>
<dbReference type="PRINTS" id="PR00625">
    <property type="entry name" value="JDOMAIN"/>
</dbReference>
<dbReference type="InterPro" id="IPR052594">
    <property type="entry name" value="J_domain-containing_protein"/>
</dbReference>
<dbReference type="SMART" id="SM00271">
    <property type="entry name" value="DnaJ"/>
    <property type="match status" value="1"/>
</dbReference>
<evidence type="ECO:0000313" key="7">
    <source>
        <dbReference type="Proteomes" id="UP001181693"/>
    </source>
</evidence>
<sequence length="304" mass="34745">MPALLEDCERYFGSSDLYTVLGVRKTAGEAEIRRGYHKTSLKVHPDRVSEEEKERATLKFQILGKVYSVLSDKEQRAVYDEEGIVDEESDAISQDRDWADYWRLLFKKITVEDIKAYEEKYIGSEEERADIIQAYLDFEGDMDNIVDSVIFADTENEPRIREIIEKAIKKKEVPSYDAFVKETKKKREQRKKRAHEEAQEAEKMKKELGLGDKEDDLKALIQKKQKSREQGLDSFMAQLEAKYCNNSKKGLIVMCKATFGLAMETDSPGTLPAPVLKEPTCACFTAGSSEFHTIYPFPMGSSGM</sequence>
<reference evidence="6" key="1">
    <citation type="thesis" date="2020" institute="ProQuest LLC" country="789 East Eisenhower Parkway, Ann Arbor, MI, USA">
        <title>Comparative Genomics and Chromosome Evolution.</title>
        <authorList>
            <person name="Mudd A.B."/>
        </authorList>
    </citation>
    <scope>NUCLEOTIDE SEQUENCE</scope>
    <source>
        <strain evidence="6">1538</strain>
        <tissue evidence="6">Blood</tissue>
    </source>
</reference>
<dbReference type="GO" id="GO:0031072">
    <property type="term" value="F:heat shock protein binding"/>
    <property type="evidence" value="ECO:0007669"/>
    <property type="project" value="TreeGrafter"/>
</dbReference>
<dbReference type="InterPro" id="IPR036869">
    <property type="entry name" value="J_dom_sf"/>
</dbReference>
<dbReference type="PANTHER" id="PTHR44144:SF1">
    <property type="entry name" value="DNAJ HOMOLOG SUBFAMILY C MEMBER 9"/>
    <property type="match status" value="1"/>
</dbReference>
<keyword evidence="7" id="KW-1185">Reference proteome</keyword>
<feature type="compositionally biased region" description="Basic and acidic residues" evidence="4">
    <location>
        <begin position="194"/>
        <end position="205"/>
    </location>
</feature>
<protein>
    <recommendedName>
        <fullName evidence="3">DnaJ homolog subfamily C member 9</fullName>
    </recommendedName>
</protein>
<dbReference type="PANTHER" id="PTHR44144">
    <property type="entry name" value="DNAJ HOMOLOG SUBFAMILY C MEMBER 9"/>
    <property type="match status" value="1"/>
</dbReference>